<organism evidence="3 4">
    <name type="scientific">Balneatrix alpica</name>
    <dbReference type="NCBI Taxonomy" id="75684"/>
    <lineage>
        <taxon>Bacteria</taxon>
        <taxon>Pseudomonadati</taxon>
        <taxon>Pseudomonadota</taxon>
        <taxon>Gammaproteobacteria</taxon>
        <taxon>Oceanospirillales</taxon>
        <taxon>Balneatrichaceae</taxon>
        <taxon>Balneatrix</taxon>
    </lineage>
</organism>
<dbReference type="SUPFAM" id="SSF53756">
    <property type="entry name" value="UDP-Glycosyltransferase/glycogen phosphorylase"/>
    <property type="match status" value="1"/>
</dbReference>
<evidence type="ECO:0000259" key="1">
    <source>
        <dbReference type="Pfam" id="PF00534"/>
    </source>
</evidence>
<dbReference type="EC" id="2.4.-.-" evidence="3"/>
<reference evidence="3 4" key="1">
    <citation type="submission" date="2024-09" db="EMBL/GenBank/DDBJ databases">
        <authorList>
            <person name="Sun Q."/>
            <person name="Mori K."/>
        </authorList>
    </citation>
    <scope>NUCLEOTIDE SEQUENCE [LARGE SCALE GENOMIC DNA]</scope>
    <source>
        <strain evidence="3 4">ATCC 51285</strain>
    </source>
</reference>
<proteinExistence type="predicted"/>
<evidence type="ECO:0000313" key="4">
    <source>
        <dbReference type="Proteomes" id="UP001589628"/>
    </source>
</evidence>
<accession>A0ABV5ZB37</accession>
<feature type="domain" description="Glycosyl transferase family 1" evidence="1">
    <location>
        <begin position="187"/>
        <end position="343"/>
    </location>
</feature>
<dbReference type="PANTHER" id="PTHR12526:SF630">
    <property type="entry name" value="GLYCOSYLTRANSFERASE"/>
    <property type="match status" value="1"/>
</dbReference>
<dbReference type="EMBL" id="JBHLZN010000002">
    <property type="protein sequence ID" value="MFB9886473.1"/>
    <property type="molecule type" value="Genomic_DNA"/>
</dbReference>
<protein>
    <submittedName>
        <fullName evidence="3">Glycosyltransferase family 4 protein</fullName>
        <ecNumber evidence="3">2.4.-.-</ecNumber>
    </submittedName>
</protein>
<evidence type="ECO:0000313" key="3">
    <source>
        <dbReference type="EMBL" id="MFB9886473.1"/>
    </source>
</evidence>
<comment type="caution">
    <text evidence="3">The sequence shown here is derived from an EMBL/GenBank/DDBJ whole genome shotgun (WGS) entry which is preliminary data.</text>
</comment>
<dbReference type="GO" id="GO:0016757">
    <property type="term" value="F:glycosyltransferase activity"/>
    <property type="evidence" value="ECO:0007669"/>
    <property type="project" value="UniProtKB-KW"/>
</dbReference>
<gene>
    <name evidence="3" type="ORF">ACFFLH_08630</name>
</gene>
<keyword evidence="3" id="KW-0808">Transferase</keyword>
<keyword evidence="4" id="KW-1185">Reference proteome</keyword>
<dbReference type="Gene3D" id="3.40.50.2000">
    <property type="entry name" value="Glycogen Phosphorylase B"/>
    <property type="match status" value="2"/>
</dbReference>
<dbReference type="CDD" id="cd03801">
    <property type="entry name" value="GT4_PimA-like"/>
    <property type="match status" value="1"/>
</dbReference>
<dbReference type="Pfam" id="PF00534">
    <property type="entry name" value="Glycos_transf_1"/>
    <property type="match status" value="1"/>
</dbReference>
<sequence length="369" mass="41095">MTSLRILHTESSCGWGGQELRILSEAEGLQARGHQLTLVCPAAARIYQAAQERGLEVVALPIERKKLSALWALRQWLAPRRHQYDLINTHSSTDSWLTALACASLADAPPIVRTRHVSSPINQHWTTRWLYQRAAKHVVVTGEPLRQYLAAHNGFALESMTSVPTGIRLERFYPRDKAVIKTELGIEGRVIGILATLRNWKGHTYLLDAFSRLAASQDDLQLLIVGDGPQRANLERRVAELGLTQRVRFSGNQDDPERWLNAMDIFVLPSYGDEGVSQAVMQAMATGLPVITTAVGGMLDAVQHEQTGLIVPIKDDQALEQALQRLLSQPQLAAQLAEAGYQRAQQLFGLETMLDRMESIFQRFARRAG</sequence>
<dbReference type="InterPro" id="IPR001296">
    <property type="entry name" value="Glyco_trans_1"/>
</dbReference>
<feature type="domain" description="Glycosyltransferase subfamily 4-like N-terminal" evidence="2">
    <location>
        <begin position="15"/>
        <end position="171"/>
    </location>
</feature>
<dbReference type="InterPro" id="IPR028098">
    <property type="entry name" value="Glyco_trans_4-like_N"/>
</dbReference>
<dbReference type="RefSeq" id="WP_027311913.1">
    <property type="nucleotide sequence ID" value="NZ_JBHLZN010000002.1"/>
</dbReference>
<dbReference type="PANTHER" id="PTHR12526">
    <property type="entry name" value="GLYCOSYLTRANSFERASE"/>
    <property type="match status" value="1"/>
</dbReference>
<name>A0ABV5ZB37_9GAMM</name>
<keyword evidence="3" id="KW-0328">Glycosyltransferase</keyword>
<dbReference type="Pfam" id="PF13439">
    <property type="entry name" value="Glyco_transf_4"/>
    <property type="match status" value="1"/>
</dbReference>
<evidence type="ECO:0000259" key="2">
    <source>
        <dbReference type="Pfam" id="PF13439"/>
    </source>
</evidence>
<dbReference type="Proteomes" id="UP001589628">
    <property type="component" value="Unassembled WGS sequence"/>
</dbReference>